<feature type="region of interest" description="Disordered" evidence="5">
    <location>
        <begin position="1"/>
        <end position="21"/>
    </location>
</feature>
<dbReference type="EMBL" id="FR824425">
    <property type="protein sequence ID" value="CCA26513.1"/>
    <property type="molecule type" value="Genomic_DNA"/>
</dbReference>
<dbReference type="Pfam" id="PF06886">
    <property type="entry name" value="TPX2"/>
    <property type="match status" value="1"/>
</dbReference>
<gene>
    <name evidence="7" type="primary">AlNc14C268G9932</name>
    <name evidence="8" type="synonym">AlNc14C381G11219</name>
    <name evidence="7" type="ORF">ALNC14_111330</name>
    <name evidence="8" type="ORF">ALNC14_126570</name>
</gene>
<evidence type="ECO:0000256" key="5">
    <source>
        <dbReference type="SAM" id="MobiDB-lite"/>
    </source>
</evidence>
<feature type="compositionally biased region" description="Basic and acidic residues" evidence="5">
    <location>
        <begin position="573"/>
        <end position="589"/>
    </location>
</feature>
<dbReference type="InterPro" id="IPR027329">
    <property type="entry name" value="TPX2_C"/>
</dbReference>
<dbReference type="HOGENOM" id="CLU_359222_0_0_1"/>
<feature type="region of interest" description="Disordered" evidence="5">
    <location>
        <begin position="350"/>
        <end position="401"/>
    </location>
</feature>
<keyword evidence="3" id="KW-0963">Cytoplasm</keyword>
<evidence type="ECO:0000313" key="8">
    <source>
        <dbReference type="EMBL" id="CCA26513.1"/>
    </source>
</evidence>
<dbReference type="AlphaFoldDB" id="F0WUB1"/>
<evidence type="ECO:0000256" key="1">
    <source>
        <dbReference type="ARBA" id="ARBA00004245"/>
    </source>
</evidence>
<feature type="region of interest" description="Disordered" evidence="5">
    <location>
        <begin position="717"/>
        <end position="748"/>
    </location>
</feature>
<reference evidence="7" key="1">
    <citation type="journal article" date="2011" name="PLoS Biol.">
        <title>Gene gain and loss during evolution of obligate parasitism in the white rust pathogen of Arabidopsis thaliana.</title>
        <authorList>
            <person name="Kemen E."/>
            <person name="Gardiner A."/>
            <person name="Schultz-Larsen T."/>
            <person name="Kemen A.C."/>
            <person name="Balmuth A.L."/>
            <person name="Robert-Seilaniantz A."/>
            <person name="Bailey K."/>
            <person name="Holub E."/>
            <person name="Studholme D.J."/>
            <person name="Maclean D."/>
            <person name="Jones J.D."/>
        </authorList>
    </citation>
    <scope>NUCLEOTIDE SEQUENCE</scope>
</reference>
<accession>F0WUB1</accession>
<name>F0WUB1_9STRA</name>
<dbReference type="GO" id="GO:0005819">
    <property type="term" value="C:spindle"/>
    <property type="evidence" value="ECO:0007669"/>
    <property type="project" value="InterPro"/>
</dbReference>
<dbReference type="PANTHER" id="PTHR14326">
    <property type="entry name" value="TARGETING PROTEIN FOR XKLP2"/>
    <property type="match status" value="1"/>
</dbReference>
<evidence type="ECO:0000256" key="3">
    <source>
        <dbReference type="ARBA" id="ARBA00022490"/>
    </source>
</evidence>
<feature type="region of interest" description="Disordered" evidence="5">
    <location>
        <begin position="452"/>
        <end position="477"/>
    </location>
</feature>
<feature type="region of interest" description="Disordered" evidence="5">
    <location>
        <begin position="535"/>
        <end position="589"/>
    </location>
</feature>
<dbReference type="InterPro" id="IPR009675">
    <property type="entry name" value="TPX2_fam"/>
</dbReference>
<protein>
    <submittedName>
        <fullName evidence="7">Uncharacterized protein AlNc14C268G9932</fullName>
    </submittedName>
    <submittedName>
        <fullName evidence="8">Uncharacterized protein AlNc14C381G11219</fullName>
    </submittedName>
</protein>
<feature type="compositionally biased region" description="Basic and acidic residues" evidence="5">
    <location>
        <begin position="351"/>
        <end position="361"/>
    </location>
</feature>
<sequence length="809" mass="93441">MEIRSHVTEPQKENDEFSFNAPSYYDLQNPVTEANYITNTEEYFFRKSLCTPTKELRASSEFPRSIDNHSSTKLHKENNQMAHENRISEHEAMRTPDNNASMDETLREIQHPSTPKPSILNPSLPNYDQLYAIRQQEMFSLRRQSEPSASLDVDVRMSDASTVETLDLNHQKAQIASGPKYQTFSIDAGSRIASSMQKDHQMRSSSTRSFSMEAESTPFAYRESTSLTFSQPTKSYLSKIEAEQAFRGVHREHSGSVSSNGRPPLTQPISPKLHTNRQWSNAGQRRKSDDSRMSSTSRELQKIQEERLQLQMERMRIREFHERTKSKRPLADIYQRSTKQLTIPVSPQFQADHRGRCDAHHTRSGNTAALESNQDEDDGFDYGECNSQGREQPHPPIPPEKLLSRDFEFALPQQYTSITASQRTIPHSPHLATAERAGRYCFQSMIRDEKESETVSDALKPKKAGGLTKPQTPQLETRRRAQLMSQFRKPIEMIDSDEEELAKKFHAKPLNKKIFDAKPPLAGFPSRKEIEKPISTTFTSHSADVKRVNRAPEASKRLESNERRSIQPRRPKPHELVVPETPDLKSIERHRQYQVQFRQRLEIEDEHAKRQREFRAKPIRMASTPVPFQGSEKPLTEVKPFALQGDKWHERARERLEMKKREEEAKYKDGARFKAKPLPQVVYASSDQLSSKHFQIKPSCKPVTKFSAPMLASERRASERAAFDAAERERRGQEEALKRQIDEESRQMEDEALRRLRREQLRFHARPIQGKIPFKLKPSDKPLTEPESPFVHASRPKYRVPPAPQKLHS</sequence>
<comment type="similarity">
    <text evidence="2">Belongs to the TPX2 family.</text>
</comment>
<comment type="subcellular location">
    <subcellularLocation>
        <location evidence="1">Cytoplasm</location>
        <location evidence="1">Cytoskeleton</location>
    </subcellularLocation>
</comment>
<evidence type="ECO:0000259" key="6">
    <source>
        <dbReference type="Pfam" id="PF06886"/>
    </source>
</evidence>
<organism evidence="7">
    <name type="scientific">Albugo laibachii Nc14</name>
    <dbReference type="NCBI Taxonomy" id="890382"/>
    <lineage>
        <taxon>Eukaryota</taxon>
        <taxon>Sar</taxon>
        <taxon>Stramenopiles</taxon>
        <taxon>Oomycota</taxon>
        <taxon>Peronosporomycetes</taxon>
        <taxon>Albuginales</taxon>
        <taxon>Albuginaceae</taxon>
        <taxon>Albugo</taxon>
    </lineage>
</organism>
<feature type="region of interest" description="Disordered" evidence="5">
    <location>
        <begin position="768"/>
        <end position="809"/>
    </location>
</feature>
<dbReference type="GO" id="GO:0060236">
    <property type="term" value="P:regulation of mitotic spindle organization"/>
    <property type="evidence" value="ECO:0007669"/>
    <property type="project" value="InterPro"/>
</dbReference>
<feature type="region of interest" description="Disordered" evidence="5">
    <location>
        <begin position="248"/>
        <end position="301"/>
    </location>
</feature>
<feature type="compositionally biased region" description="Basic and acidic residues" evidence="5">
    <location>
        <begin position="1"/>
        <end position="15"/>
    </location>
</feature>
<feature type="compositionally biased region" description="Basic and acidic residues" evidence="5">
    <location>
        <begin position="553"/>
        <end position="565"/>
    </location>
</feature>
<feature type="region of interest" description="Disordered" evidence="5">
    <location>
        <begin position="612"/>
        <end position="638"/>
    </location>
</feature>
<evidence type="ECO:0000256" key="4">
    <source>
        <dbReference type="ARBA" id="ARBA00023212"/>
    </source>
</evidence>
<proteinExistence type="inferred from homology"/>
<feature type="compositionally biased region" description="Pro residues" evidence="5">
    <location>
        <begin position="799"/>
        <end position="809"/>
    </location>
</feature>
<dbReference type="EMBL" id="FR824313">
    <property type="protein sequence ID" value="CCA24989.1"/>
    <property type="molecule type" value="Genomic_DNA"/>
</dbReference>
<dbReference type="PANTHER" id="PTHR14326:SF44">
    <property type="entry name" value="TARGETING PROTEIN FOR XKLP2"/>
    <property type="match status" value="1"/>
</dbReference>
<reference evidence="7" key="2">
    <citation type="submission" date="2011-02" db="EMBL/GenBank/DDBJ databases">
        <authorList>
            <person name="MacLean D."/>
        </authorList>
    </citation>
    <scope>NUCLEOTIDE SEQUENCE</scope>
</reference>
<evidence type="ECO:0000313" key="7">
    <source>
        <dbReference type="EMBL" id="CCA24989.1"/>
    </source>
</evidence>
<evidence type="ECO:0000256" key="2">
    <source>
        <dbReference type="ARBA" id="ARBA00005885"/>
    </source>
</evidence>
<dbReference type="GO" id="GO:0005874">
    <property type="term" value="C:microtubule"/>
    <property type="evidence" value="ECO:0007669"/>
    <property type="project" value="InterPro"/>
</dbReference>
<keyword evidence="4" id="KW-0206">Cytoskeleton</keyword>
<feature type="domain" description="TPX2 C-terminal" evidence="6">
    <location>
        <begin position="711"/>
        <end position="784"/>
    </location>
</feature>